<protein>
    <recommendedName>
        <fullName evidence="3">Peptidase C14 caspase domain-containing protein</fullName>
    </recommendedName>
</protein>
<feature type="coiled-coil region" evidence="1">
    <location>
        <begin position="71"/>
        <end position="130"/>
    </location>
</feature>
<evidence type="ECO:0000313" key="4">
    <source>
        <dbReference type="EMBL" id="RDL40778.1"/>
    </source>
</evidence>
<feature type="compositionally biased region" description="Polar residues" evidence="2">
    <location>
        <begin position="483"/>
        <end position="493"/>
    </location>
</feature>
<gene>
    <name evidence="4" type="ORF">BP5553_00757</name>
</gene>
<dbReference type="AlphaFoldDB" id="A0A370TZ59"/>
<evidence type="ECO:0000256" key="1">
    <source>
        <dbReference type="SAM" id="Coils"/>
    </source>
</evidence>
<dbReference type="OrthoDB" id="4760831at2759"/>
<evidence type="ECO:0000313" key="5">
    <source>
        <dbReference type="Proteomes" id="UP000254866"/>
    </source>
</evidence>
<dbReference type="GO" id="GO:0006508">
    <property type="term" value="P:proteolysis"/>
    <property type="evidence" value="ECO:0007669"/>
    <property type="project" value="InterPro"/>
</dbReference>
<feature type="compositionally biased region" description="Basic residues" evidence="2">
    <location>
        <begin position="33"/>
        <end position="43"/>
    </location>
</feature>
<feature type="region of interest" description="Disordered" evidence="2">
    <location>
        <begin position="1"/>
        <end position="65"/>
    </location>
</feature>
<dbReference type="GO" id="GO:0004197">
    <property type="term" value="F:cysteine-type endopeptidase activity"/>
    <property type="evidence" value="ECO:0007669"/>
    <property type="project" value="InterPro"/>
</dbReference>
<comment type="caution">
    <text evidence="4">The sequence shown here is derived from an EMBL/GenBank/DDBJ whole genome shotgun (WGS) entry which is preliminary data.</text>
</comment>
<keyword evidence="5" id="KW-1185">Reference proteome</keyword>
<evidence type="ECO:0000256" key="2">
    <source>
        <dbReference type="SAM" id="MobiDB-lite"/>
    </source>
</evidence>
<keyword evidence="1" id="KW-0175">Coiled coil</keyword>
<feature type="region of interest" description="Disordered" evidence="2">
    <location>
        <begin position="483"/>
        <end position="515"/>
    </location>
</feature>
<sequence>MAPVRKLSETLVTPVRRRENKPTAGISNNSRWRVGKNTRRAPGPKKDPNTGRFVSHSNARDKQPHSLQNKLIKMQLQEQEQEKEKQAMSEELARLQLGKQKLQRINEGLKKKLEESHKKLETVESQLSMENEGLKDTVRQQHEDLKDYVDRFGKWTQDENNVKKLCKNQHVFPYTKVKVLMAIWKSNDREAFTKGMVEGLGRVFKDNYNYEVNYFKIPDQDSSTALSKWVSDFIDGSPETLLIFYYTGHGGIYSKGGDTYSSWSGTTTSPTIAASPIQRLFEETESDALLLYESCHSGTGRTSASATVRGVTEVIGSCGFEGYSYDSKNNFTHALIEYLKTASKNAVPLSVSEIHHAVLSKLKSRSRPQTKHITTPVHCKLSYETKGDIIIHPLDLTSYPKRNAQEVAFDTEGGFDHPEWHKLVSEAPVEASEVFFSQPSLARDDASMFEEDECYQSLVDSMVGDPEAMDVDAEKILEVGMMSQATDNSTPTMATKRKAEQDPDSDMRYHLRRRL</sequence>
<dbReference type="RefSeq" id="XP_031873434.1">
    <property type="nucleotide sequence ID" value="XM_032009380.1"/>
</dbReference>
<dbReference type="InterPro" id="IPR011600">
    <property type="entry name" value="Pept_C14_caspase"/>
</dbReference>
<dbReference type="Gene3D" id="3.40.50.1460">
    <property type="match status" value="1"/>
</dbReference>
<reference evidence="4 5" key="1">
    <citation type="journal article" date="2018" name="IMA Fungus">
        <title>IMA Genome-F 9: Draft genome sequence of Annulohypoxylon stygium, Aspergillus mulundensis, Berkeleyomyces basicola (syn. Thielaviopsis basicola), Ceratocystis smalleyi, two Cercospora beticola strains, Coleophoma cylindrospora, Fusarium fracticaudum, Phialophora cf. hyalina, and Morchella septimelata.</title>
        <authorList>
            <person name="Wingfield B.D."/>
            <person name="Bills G.F."/>
            <person name="Dong Y."/>
            <person name="Huang W."/>
            <person name="Nel W.J."/>
            <person name="Swalarsk-Parry B.S."/>
            <person name="Vaghefi N."/>
            <person name="Wilken P.M."/>
            <person name="An Z."/>
            <person name="de Beer Z.W."/>
            <person name="De Vos L."/>
            <person name="Chen L."/>
            <person name="Duong T.A."/>
            <person name="Gao Y."/>
            <person name="Hammerbacher A."/>
            <person name="Kikkert J.R."/>
            <person name="Li Y."/>
            <person name="Li H."/>
            <person name="Li K."/>
            <person name="Li Q."/>
            <person name="Liu X."/>
            <person name="Ma X."/>
            <person name="Naidoo K."/>
            <person name="Pethybridge S.J."/>
            <person name="Sun J."/>
            <person name="Steenkamp E.T."/>
            <person name="van der Nest M.A."/>
            <person name="van Wyk S."/>
            <person name="Wingfield M.J."/>
            <person name="Xiong C."/>
            <person name="Yue Q."/>
            <person name="Zhang X."/>
        </authorList>
    </citation>
    <scope>NUCLEOTIDE SEQUENCE [LARGE SCALE GENOMIC DNA]</scope>
    <source>
        <strain evidence="4 5">BP 5553</strain>
    </source>
</reference>
<dbReference type="Pfam" id="PF00656">
    <property type="entry name" value="Peptidase_C14"/>
    <property type="match status" value="1"/>
</dbReference>
<accession>A0A370TZ59</accession>
<feature type="domain" description="Peptidase C14 caspase" evidence="3">
    <location>
        <begin position="198"/>
        <end position="367"/>
    </location>
</feature>
<name>A0A370TZ59_9HELO</name>
<dbReference type="GeneID" id="43593606"/>
<feature type="compositionally biased region" description="Basic and acidic residues" evidence="2">
    <location>
        <begin position="497"/>
        <end position="509"/>
    </location>
</feature>
<proteinExistence type="predicted"/>
<dbReference type="Proteomes" id="UP000254866">
    <property type="component" value="Unassembled WGS sequence"/>
</dbReference>
<evidence type="ECO:0000259" key="3">
    <source>
        <dbReference type="Pfam" id="PF00656"/>
    </source>
</evidence>
<organism evidence="4 5">
    <name type="scientific">Venustampulla echinocandica</name>
    <dbReference type="NCBI Taxonomy" id="2656787"/>
    <lineage>
        <taxon>Eukaryota</taxon>
        <taxon>Fungi</taxon>
        <taxon>Dikarya</taxon>
        <taxon>Ascomycota</taxon>
        <taxon>Pezizomycotina</taxon>
        <taxon>Leotiomycetes</taxon>
        <taxon>Helotiales</taxon>
        <taxon>Pleuroascaceae</taxon>
        <taxon>Venustampulla</taxon>
    </lineage>
</organism>
<dbReference type="EMBL" id="NPIC01000001">
    <property type="protein sequence ID" value="RDL40778.1"/>
    <property type="molecule type" value="Genomic_DNA"/>
</dbReference>